<keyword evidence="2" id="KW-1185">Reference proteome</keyword>
<proteinExistence type="predicted"/>
<evidence type="ECO:0000313" key="2">
    <source>
        <dbReference type="Proteomes" id="UP001176961"/>
    </source>
</evidence>
<reference evidence="1" key="1">
    <citation type="submission" date="2023-07" db="EMBL/GenBank/DDBJ databases">
        <authorList>
            <consortium name="CYATHOMIX"/>
        </authorList>
    </citation>
    <scope>NUCLEOTIDE SEQUENCE</scope>
    <source>
        <strain evidence="1">N/A</strain>
    </source>
</reference>
<sequence>MCEDWIAIERSECNEQAEQKDVIYSWMYSPSGRYAIDFDYKEIVQQEEEPETHYFLFRFFVLDLIEKNWCPYTVKTGPFRRFYSFYWLSDSHAVLLDFTKRDSSVRQNVLVLDHVNKTVTCSFARNIEFDVDYMCYSKDLTAQRLIHAKGELLLLCGFRNPAEGLMCRLVPYSPLVDFFLTSDTFCIKIGSIINSLSPDEQLCAGGHPFVYGSKLTFLLFSRDASKVFHYVNYTLQIDLDAAINDAQRVISAEHARLNTFVFSQNPNWKPKLNCIPNVYNTARFVALWESPLRSKKYRVQKTKIYILDLKMNVMKLFYSSLLRNDFVCIHPNGCIFTFIQTVYGMKMKMTQPNLLVNSLRSLCQQEIVRRAHCFTELPSPILTFLFKNLSY</sequence>
<evidence type="ECO:0000313" key="1">
    <source>
        <dbReference type="EMBL" id="CAJ0602500.1"/>
    </source>
</evidence>
<gene>
    <name evidence="1" type="ORF">CYNAS_LOCUS14483</name>
</gene>
<organism evidence="1 2">
    <name type="scientific">Cylicocyclus nassatus</name>
    <name type="common">Nematode worm</name>
    <dbReference type="NCBI Taxonomy" id="53992"/>
    <lineage>
        <taxon>Eukaryota</taxon>
        <taxon>Metazoa</taxon>
        <taxon>Ecdysozoa</taxon>
        <taxon>Nematoda</taxon>
        <taxon>Chromadorea</taxon>
        <taxon>Rhabditida</taxon>
        <taxon>Rhabditina</taxon>
        <taxon>Rhabditomorpha</taxon>
        <taxon>Strongyloidea</taxon>
        <taxon>Strongylidae</taxon>
        <taxon>Cylicocyclus</taxon>
    </lineage>
</organism>
<accession>A0AA36H1T4</accession>
<name>A0AA36H1T4_CYLNA</name>
<dbReference type="Proteomes" id="UP001176961">
    <property type="component" value="Unassembled WGS sequence"/>
</dbReference>
<protein>
    <recommendedName>
        <fullName evidence="3">SOCS box domain-containing protein</fullName>
    </recommendedName>
</protein>
<dbReference type="EMBL" id="CATQJL010000305">
    <property type="protein sequence ID" value="CAJ0602500.1"/>
    <property type="molecule type" value="Genomic_DNA"/>
</dbReference>
<comment type="caution">
    <text evidence="1">The sequence shown here is derived from an EMBL/GenBank/DDBJ whole genome shotgun (WGS) entry which is preliminary data.</text>
</comment>
<evidence type="ECO:0008006" key="3">
    <source>
        <dbReference type="Google" id="ProtNLM"/>
    </source>
</evidence>
<dbReference type="AlphaFoldDB" id="A0AA36H1T4"/>